<evidence type="ECO:0000313" key="2">
    <source>
        <dbReference type="EMBL" id="MDV7249506.1"/>
    </source>
</evidence>
<gene>
    <name evidence="1" type="ORF">CFBP498_34270</name>
    <name evidence="2" type="ORF">R4K57_13995</name>
</gene>
<name>A0A6V7ED55_9XANT</name>
<dbReference type="RefSeq" id="WP_139369003.1">
    <property type="nucleotide sequence ID" value="NZ_CP060399.1"/>
</dbReference>
<evidence type="ECO:0000313" key="4">
    <source>
        <dbReference type="Proteomes" id="UP001187425"/>
    </source>
</evidence>
<protein>
    <submittedName>
        <fullName evidence="1">Uncharacterized protein</fullName>
    </submittedName>
</protein>
<dbReference type="EMBL" id="LR828257">
    <property type="protein sequence ID" value="CAD0349099.1"/>
    <property type="molecule type" value="Genomic_DNA"/>
</dbReference>
<sequence>MNLAKYLDHIGECDRNRSLMARILLNTLGHAHAFPVDISELRYLSPENRAITNAFEDWAHSQPGLFLAGANLPLIESWARRVKS</sequence>
<organism evidence="1 3">
    <name type="scientific">Xanthomonas hortorum pv. vitians</name>
    <dbReference type="NCBI Taxonomy" id="83224"/>
    <lineage>
        <taxon>Bacteria</taxon>
        <taxon>Pseudomonadati</taxon>
        <taxon>Pseudomonadota</taxon>
        <taxon>Gammaproteobacteria</taxon>
        <taxon>Lysobacterales</taxon>
        <taxon>Lysobacteraceae</taxon>
        <taxon>Xanthomonas</taxon>
    </lineage>
</organism>
<accession>A0A6V7ED55</accession>
<dbReference type="Proteomes" id="UP000515406">
    <property type="component" value="Chromosome"/>
</dbReference>
<proteinExistence type="predicted"/>
<dbReference type="Proteomes" id="UP001187425">
    <property type="component" value="Unassembled WGS sequence"/>
</dbReference>
<dbReference type="AlphaFoldDB" id="A0A6V7ED55"/>
<reference evidence="1 3" key="1">
    <citation type="submission" date="2020-07" db="EMBL/GenBank/DDBJ databases">
        <authorList>
            <person name="Pothier F. J."/>
        </authorList>
    </citation>
    <scope>NUCLEOTIDE SEQUENCE [LARGE SCALE GENOMIC DNA]</scope>
    <source>
        <strain evidence="1 3">CFBP 498</strain>
    </source>
</reference>
<dbReference type="EMBL" id="JAWMQI010000052">
    <property type="protein sequence ID" value="MDV7249506.1"/>
    <property type="molecule type" value="Genomic_DNA"/>
</dbReference>
<evidence type="ECO:0000313" key="3">
    <source>
        <dbReference type="Proteomes" id="UP000515406"/>
    </source>
</evidence>
<reference evidence="2 4" key="2">
    <citation type="submission" date="2023-10" db="EMBL/GenBank/DDBJ databases">
        <title>A new tool for lettuce pathogen research.</title>
        <authorList>
            <person name="Horton K.N."/>
            <person name="Cseke L.J."/>
            <person name="Badiwe M."/>
            <person name="Tesfaye D."/>
            <person name="Klein A."/>
            <person name="Su J."/>
            <person name="Potnis N."/>
            <person name="Gassmann W."/>
        </authorList>
    </citation>
    <scope>NUCLEOTIDE SEQUENCE [LARGE SCALE GENOMIC DNA]</scope>
    <source>
        <strain evidence="2 4">JSKH1901</strain>
    </source>
</reference>
<keyword evidence="3" id="KW-1185">Reference proteome</keyword>
<dbReference type="EMBL" id="LR828257">
    <property type="protein sequence ID" value="CAD0349097.1"/>
    <property type="molecule type" value="Genomic_DNA"/>
</dbReference>
<evidence type="ECO:0000313" key="1">
    <source>
        <dbReference type="EMBL" id="CAD0349097.1"/>
    </source>
</evidence>